<dbReference type="InterPro" id="IPR006597">
    <property type="entry name" value="Sel1-like"/>
</dbReference>
<dbReference type="Pfam" id="PF07714">
    <property type="entry name" value="PK_Tyr_Ser-Thr"/>
    <property type="match status" value="1"/>
</dbReference>
<evidence type="ECO:0000256" key="1">
    <source>
        <dbReference type="SAM" id="Coils"/>
    </source>
</evidence>
<dbReference type="PANTHER" id="PTHR44329">
    <property type="entry name" value="SERINE/THREONINE-PROTEIN KINASE TNNI3K-RELATED"/>
    <property type="match status" value="1"/>
</dbReference>
<accession>A0A8H3XIV4</accession>
<evidence type="ECO:0000313" key="4">
    <source>
        <dbReference type="Proteomes" id="UP000439903"/>
    </source>
</evidence>
<feature type="domain" description="Protein kinase" evidence="2">
    <location>
        <begin position="198"/>
        <end position="456"/>
    </location>
</feature>
<dbReference type="SUPFAM" id="SSF56112">
    <property type="entry name" value="Protein kinase-like (PK-like)"/>
    <property type="match status" value="1"/>
</dbReference>
<dbReference type="Pfam" id="PF08238">
    <property type="entry name" value="Sel1"/>
    <property type="match status" value="2"/>
</dbReference>
<dbReference type="Proteomes" id="UP000439903">
    <property type="component" value="Unassembled WGS sequence"/>
</dbReference>
<dbReference type="SMART" id="SM00671">
    <property type="entry name" value="SEL1"/>
    <property type="match status" value="1"/>
</dbReference>
<keyword evidence="4" id="KW-1185">Reference proteome</keyword>
<feature type="coiled-coil region" evidence="1">
    <location>
        <begin position="135"/>
        <end position="162"/>
    </location>
</feature>
<protein>
    <submittedName>
        <fullName evidence="3">Kinase-like protein</fullName>
    </submittedName>
</protein>
<keyword evidence="3" id="KW-0418">Kinase</keyword>
<dbReference type="InterPro" id="IPR011990">
    <property type="entry name" value="TPR-like_helical_dom_sf"/>
</dbReference>
<organism evidence="3 4">
    <name type="scientific">Gigaspora margarita</name>
    <dbReference type="NCBI Taxonomy" id="4874"/>
    <lineage>
        <taxon>Eukaryota</taxon>
        <taxon>Fungi</taxon>
        <taxon>Fungi incertae sedis</taxon>
        <taxon>Mucoromycota</taxon>
        <taxon>Glomeromycotina</taxon>
        <taxon>Glomeromycetes</taxon>
        <taxon>Diversisporales</taxon>
        <taxon>Gigasporaceae</taxon>
        <taxon>Gigaspora</taxon>
    </lineage>
</organism>
<sequence length="651" mass="75836">MASQNKRESGFFDNISLSKNNLQLSKCKDLSIAEKSLIFAIHEFQSSNHHKDLCAKGLEAAKHGLDTLEGIIKLMFPNNPSSNDSSTNEKDDETTVNHRFQEFIEVSEIFQRFKNCFWEAGLFIAYHDCSETEAREKICRLINDLVQTNEELQNAIEDWKTKQNYWYLIKTKVLAFAKFLVIPNRRLEQYDCEISESQLSKGEIVRGSKGHIVQQIYLGCIRVAEMTICQYDNELLCELKKEIKFMQDLCKCSNILEFYGYCHRSTDLSVISVWGEHNLQTYLANHPDISLTYKLSIARGIANALDFCHENNILHYDVRTANVLLDKYLYPKLYNFKTAKESPIMLKSSSILPETSRWSSPERIRGEEYNNASEVYSFALVMWEIEYQKTPFDTLVSEEEITRKILDGNRPGLTSVNGTLTKYQEIIEKSWSQDPSLRPDMKIIHENLNKLIMAYFSEQDADDDEYFGSIVDTGPSNDEILKYLKVGNHNQFSQHSPRSDKIEQGINYHQKKKYKQAWETFQDCHHFNPDDPHANFWVGLYYLKGHHVKKNDQKSMKYLNRASELQHPDAQYWYAYTLLNGPVVFHGNRYMIALKYLRESAMQCHHLALRTLGRIVQIGNYQQKGDFLIGKTMLNVAHKIKIEDRKRITKE</sequence>
<evidence type="ECO:0000259" key="2">
    <source>
        <dbReference type="PROSITE" id="PS50011"/>
    </source>
</evidence>
<keyword evidence="1" id="KW-0175">Coiled coil</keyword>
<name>A0A8H3XIV4_GIGMA</name>
<comment type="caution">
    <text evidence="3">The sequence shown here is derived from an EMBL/GenBank/DDBJ whole genome shotgun (WGS) entry which is preliminary data.</text>
</comment>
<dbReference type="InterPro" id="IPR011009">
    <property type="entry name" value="Kinase-like_dom_sf"/>
</dbReference>
<evidence type="ECO:0000313" key="3">
    <source>
        <dbReference type="EMBL" id="KAF0469062.1"/>
    </source>
</evidence>
<dbReference type="EMBL" id="WTPW01000927">
    <property type="protein sequence ID" value="KAF0469062.1"/>
    <property type="molecule type" value="Genomic_DNA"/>
</dbReference>
<dbReference type="Gene3D" id="1.10.510.10">
    <property type="entry name" value="Transferase(Phosphotransferase) domain 1"/>
    <property type="match status" value="1"/>
</dbReference>
<dbReference type="PROSITE" id="PS50011">
    <property type="entry name" value="PROTEIN_KINASE_DOM"/>
    <property type="match status" value="1"/>
</dbReference>
<dbReference type="AlphaFoldDB" id="A0A8H3XIV4"/>
<dbReference type="PROSITE" id="PS00109">
    <property type="entry name" value="PROTEIN_KINASE_TYR"/>
    <property type="match status" value="1"/>
</dbReference>
<dbReference type="GO" id="GO:0005524">
    <property type="term" value="F:ATP binding"/>
    <property type="evidence" value="ECO:0007669"/>
    <property type="project" value="InterPro"/>
</dbReference>
<dbReference type="SUPFAM" id="SSF81901">
    <property type="entry name" value="HCP-like"/>
    <property type="match status" value="1"/>
</dbReference>
<keyword evidence="3" id="KW-0808">Transferase</keyword>
<reference evidence="3 4" key="1">
    <citation type="journal article" date="2019" name="Environ. Microbiol.">
        <title>At the nexus of three kingdoms: the genome of the mycorrhizal fungus Gigaspora margarita provides insights into plant, endobacterial and fungal interactions.</title>
        <authorList>
            <person name="Venice F."/>
            <person name="Ghignone S."/>
            <person name="Salvioli di Fossalunga A."/>
            <person name="Amselem J."/>
            <person name="Novero M."/>
            <person name="Xianan X."/>
            <person name="Sedzielewska Toro K."/>
            <person name="Morin E."/>
            <person name="Lipzen A."/>
            <person name="Grigoriev I.V."/>
            <person name="Henrissat B."/>
            <person name="Martin F.M."/>
            <person name="Bonfante P."/>
        </authorList>
    </citation>
    <scope>NUCLEOTIDE SEQUENCE [LARGE SCALE GENOMIC DNA]</scope>
    <source>
        <strain evidence="3 4">BEG34</strain>
    </source>
</reference>
<dbReference type="Gene3D" id="1.25.40.10">
    <property type="entry name" value="Tetratricopeptide repeat domain"/>
    <property type="match status" value="1"/>
</dbReference>
<dbReference type="InterPro" id="IPR051681">
    <property type="entry name" value="Ser/Thr_Kinases-Pseudokinases"/>
</dbReference>
<gene>
    <name evidence="3" type="ORF">F8M41_025654</name>
</gene>
<dbReference type="InterPro" id="IPR001245">
    <property type="entry name" value="Ser-Thr/Tyr_kinase_cat_dom"/>
</dbReference>
<proteinExistence type="predicted"/>
<dbReference type="InterPro" id="IPR008266">
    <property type="entry name" value="Tyr_kinase_AS"/>
</dbReference>
<dbReference type="OrthoDB" id="2422033at2759"/>
<dbReference type="GO" id="GO:0004674">
    <property type="term" value="F:protein serine/threonine kinase activity"/>
    <property type="evidence" value="ECO:0007669"/>
    <property type="project" value="TreeGrafter"/>
</dbReference>
<dbReference type="InterPro" id="IPR000719">
    <property type="entry name" value="Prot_kinase_dom"/>
</dbReference>